<accession>A0A9P6GBZ7</accession>
<dbReference type="InterPro" id="IPR010730">
    <property type="entry name" value="HET"/>
</dbReference>
<protein>
    <submittedName>
        <fullName evidence="2">Tol protein</fullName>
    </submittedName>
</protein>
<proteinExistence type="predicted"/>
<name>A0A9P6GBZ7_9PLEO</name>
<evidence type="ECO:0000313" key="2">
    <source>
        <dbReference type="EMBL" id="KAF9732629.1"/>
    </source>
</evidence>
<sequence>MFDGDALAVGEKSTFTAECSLCRRKPLPKQNFDVTYTQLKEATSKKCSRCSFIYTVVQCILSDEILRPDSQTRGVHMDGLYGTNRNFRFFLDYDTETQNIETHTWAMNRSKYWYDVFEAHESSAQLERVLGDFWKADDSWSKMHLLPGSTKSEATFATIKLWLDDCVQHHPGCDKGQSHLERPKRLLDLRNNDIVLVDNPGNSLTYACLSHCWGKTPMFKTTKAKLEEHKSHILLKELSQTFQDAVEICRRLGIFYLWIDSLCIIQDDADDWQLHAAQMADIYEHGLATIAATRSPDGSGGCFSKTEEPYMGKEIPGYRGIFVRKHARDFSMNNAAPLFSRAWTYQELKLSPRLVHFVDQEVMWQCKRGVRQEGGGGGFFDSFHEQNIWNSPRIFTFKDPVEGREHVAWNDIVSTYTSRDLTFPADKLAALAAVATRYGEHSITDEYFAGLWRTTFLHNMAWSVRHYKILLGGSRIEIQSQRNLEGRIPSWSWASVTGPVFYSYNGREIVDSVRIVDIQYLVKGPRMVGLIEEATVVLETPLLRVPLTLSPDRKRVFSLEEIDSQLRPEDESLQWDLEIDGKSTDLSPPLLIVPLLEHHVENFSHDAKWAYGSWSSFYGLVLQEIGDKNVYTRLGSCSFSWDYSEDSETEEARARCKAGRVAGKDMFEFLAQLPKGTISIV</sequence>
<keyword evidence="3" id="KW-1185">Reference proteome</keyword>
<dbReference type="PANTHER" id="PTHR33112">
    <property type="entry name" value="DOMAIN PROTEIN, PUTATIVE-RELATED"/>
    <property type="match status" value="1"/>
</dbReference>
<comment type="caution">
    <text evidence="2">The sequence shown here is derived from an EMBL/GenBank/DDBJ whole genome shotgun (WGS) entry which is preliminary data.</text>
</comment>
<organism evidence="2 3">
    <name type="scientific">Paraphaeosphaeria minitans</name>
    <dbReference type="NCBI Taxonomy" id="565426"/>
    <lineage>
        <taxon>Eukaryota</taxon>
        <taxon>Fungi</taxon>
        <taxon>Dikarya</taxon>
        <taxon>Ascomycota</taxon>
        <taxon>Pezizomycotina</taxon>
        <taxon>Dothideomycetes</taxon>
        <taxon>Pleosporomycetidae</taxon>
        <taxon>Pleosporales</taxon>
        <taxon>Massarineae</taxon>
        <taxon>Didymosphaeriaceae</taxon>
        <taxon>Paraphaeosphaeria</taxon>
    </lineage>
</organism>
<dbReference type="EMBL" id="WJXW01000010">
    <property type="protein sequence ID" value="KAF9732629.1"/>
    <property type="molecule type" value="Genomic_DNA"/>
</dbReference>
<dbReference type="Pfam" id="PF06985">
    <property type="entry name" value="HET"/>
    <property type="match status" value="1"/>
</dbReference>
<dbReference type="Proteomes" id="UP000756921">
    <property type="component" value="Unassembled WGS sequence"/>
</dbReference>
<reference evidence="2" key="1">
    <citation type="journal article" date="2020" name="Mol. Plant Microbe Interact.">
        <title>Genome Sequence of the Biocontrol Agent Coniothyrium minitans strain Conio (IMI 134523).</title>
        <authorList>
            <person name="Patel D."/>
            <person name="Shittu T.A."/>
            <person name="Baroncelli R."/>
            <person name="Muthumeenakshi S."/>
            <person name="Osborne T.H."/>
            <person name="Janganan T.K."/>
            <person name="Sreenivasaprasad S."/>
        </authorList>
    </citation>
    <scope>NUCLEOTIDE SEQUENCE</scope>
    <source>
        <strain evidence="2">Conio</strain>
    </source>
</reference>
<evidence type="ECO:0000259" key="1">
    <source>
        <dbReference type="Pfam" id="PF06985"/>
    </source>
</evidence>
<evidence type="ECO:0000313" key="3">
    <source>
        <dbReference type="Proteomes" id="UP000756921"/>
    </source>
</evidence>
<dbReference type="AlphaFoldDB" id="A0A9P6GBZ7"/>
<gene>
    <name evidence="2" type="ORF">PMIN01_09487</name>
</gene>
<dbReference type="PANTHER" id="PTHR33112:SF16">
    <property type="entry name" value="HETEROKARYON INCOMPATIBILITY DOMAIN-CONTAINING PROTEIN"/>
    <property type="match status" value="1"/>
</dbReference>
<dbReference type="OrthoDB" id="2958217at2759"/>
<feature type="domain" description="Heterokaryon incompatibility" evidence="1">
    <location>
        <begin position="206"/>
        <end position="347"/>
    </location>
</feature>